<name>A0A918WRU3_STRCJ</name>
<evidence type="ECO:0000259" key="1">
    <source>
        <dbReference type="Pfam" id="PF01609"/>
    </source>
</evidence>
<dbReference type="GO" id="GO:0006313">
    <property type="term" value="P:DNA transposition"/>
    <property type="evidence" value="ECO:0007669"/>
    <property type="project" value="InterPro"/>
</dbReference>
<proteinExistence type="predicted"/>
<accession>A0A918WRU3</accession>
<dbReference type="InterPro" id="IPR002559">
    <property type="entry name" value="Transposase_11"/>
</dbReference>
<dbReference type="AlphaFoldDB" id="A0A918WRU3"/>
<dbReference type="Proteomes" id="UP000646244">
    <property type="component" value="Unassembled WGS sequence"/>
</dbReference>
<evidence type="ECO:0000313" key="3">
    <source>
        <dbReference type="Proteomes" id="UP000646244"/>
    </source>
</evidence>
<dbReference type="PANTHER" id="PTHR30007:SF1">
    <property type="entry name" value="BLR1914 PROTEIN"/>
    <property type="match status" value="1"/>
</dbReference>
<sequence length="181" mass="20239">MCRLNRRAGPSARCGCPKRGPWAGEALGRSRGGLSTKIHLACDGQGRPLAFTVTGGNVNDCTQLEPVMTGIKVARRGPGRPRTRPVRVVADKGYSSRKIRAYLRQRGIAATIPERVDQVAGRRRRGERLCGFDPGVYRRRNVVERCFNRLKQNKALATRYEKRASHYQAIVTLACLRLWLP</sequence>
<dbReference type="Pfam" id="PF01609">
    <property type="entry name" value="DDE_Tnp_1"/>
    <property type="match status" value="1"/>
</dbReference>
<dbReference type="NCBIfam" id="NF033580">
    <property type="entry name" value="transpos_IS5_3"/>
    <property type="match status" value="1"/>
</dbReference>
<dbReference type="EMBL" id="BMVB01000078">
    <property type="protein sequence ID" value="GHC75718.1"/>
    <property type="molecule type" value="Genomic_DNA"/>
</dbReference>
<feature type="domain" description="Transposase IS4-like" evidence="1">
    <location>
        <begin position="28"/>
        <end position="178"/>
    </location>
</feature>
<reference evidence="2" key="2">
    <citation type="submission" date="2020-09" db="EMBL/GenBank/DDBJ databases">
        <authorList>
            <person name="Sun Q."/>
            <person name="Ohkuma M."/>
        </authorList>
    </citation>
    <scope>NUCLEOTIDE SEQUENCE</scope>
    <source>
        <strain evidence="2">JCM 4633</strain>
    </source>
</reference>
<reference evidence="2" key="1">
    <citation type="journal article" date="2014" name="Int. J. Syst. Evol. Microbiol.">
        <title>Complete genome sequence of Corynebacterium casei LMG S-19264T (=DSM 44701T), isolated from a smear-ripened cheese.</title>
        <authorList>
            <consortium name="US DOE Joint Genome Institute (JGI-PGF)"/>
            <person name="Walter F."/>
            <person name="Albersmeier A."/>
            <person name="Kalinowski J."/>
            <person name="Ruckert C."/>
        </authorList>
    </citation>
    <scope>NUCLEOTIDE SEQUENCE</scope>
    <source>
        <strain evidence="2">JCM 4633</strain>
    </source>
</reference>
<organism evidence="2 3">
    <name type="scientific">Streptomyces cinnamoneus</name>
    <name type="common">Streptoverticillium cinnamoneum</name>
    <dbReference type="NCBI Taxonomy" id="53446"/>
    <lineage>
        <taxon>Bacteria</taxon>
        <taxon>Bacillati</taxon>
        <taxon>Actinomycetota</taxon>
        <taxon>Actinomycetes</taxon>
        <taxon>Kitasatosporales</taxon>
        <taxon>Streptomycetaceae</taxon>
        <taxon>Streptomyces</taxon>
        <taxon>Streptomyces cinnamoneus group</taxon>
    </lineage>
</organism>
<dbReference type="PANTHER" id="PTHR30007">
    <property type="entry name" value="PHP DOMAIN PROTEIN"/>
    <property type="match status" value="1"/>
</dbReference>
<comment type="caution">
    <text evidence="2">The sequence shown here is derived from an EMBL/GenBank/DDBJ whole genome shotgun (WGS) entry which is preliminary data.</text>
</comment>
<gene>
    <name evidence="2" type="ORF">GCM10010507_63500</name>
</gene>
<protein>
    <submittedName>
        <fullName evidence="2">IS5 family transposase</fullName>
    </submittedName>
</protein>
<evidence type="ECO:0000313" key="2">
    <source>
        <dbReference type="EMBL" id="GHC75718.1"/>
    </source>
</evidence>
<dbReference type="GO" id="GO:0004803">
    <property type="term" value="F:transposase activity"/>
    <property type="evidence" value="ECO:0007669"/>
    <property type="project" value="InterPro"/>
</dbReference>
<dbReference type="GO" id="GO:0003677">
    <property type="term" value="F:DNA binding"/>
    <property type="evidence" value="ECO:0007669"/>
    <property type="project" value="InterPro"/>
</dbReference>